<dbReference type="GO" id="GO:0005524">
    <property type="term" value="F:ATP binding"/>
    <property type="evidence" value="ECO:0007669"/>
    <property type="project" value="UniProtKB-KW"/>
</dbReference>
<keyword evidence="3 9" id="KW-0067">ATP-binding</keyword>
<keyword evidence="1 5" id="KW-0677">Repeat</keyword>
<dbReference type="PRINTS" id="PR00300">
    <property type="entry name" value="CLPPROTEASEA"/>
</dbReference>
<dbReference type="InterPro" id="IPR036628">
    <property type="entry name" value="Clp_N_dom_sf"/>
</dbReference>
<dbReference type="SUPFAM" id="SSF52540">
    <property type="entry name" value="P-loop containing nucleoside triphosphate hydrolases"/>
    <property type="match status" value="2"/>
</dbReference>
<dbReference type="InterPro" id="IPR041546">
    <property type="entry name" value="ClpA/ClpB_AAA_lid"/>
</dbReference>
<dbReference type="CDD" id="cd19499">
    <property type="entry name" value="RecA-like_ClpB_Hsp104-like"/>
    <property type="match status" value="1"/>
</dbReference>
<dbReference type="InterPro" id="IPR001270">
    <property type="entry name" value="ClpA/B"/>
</dbReference>
<dbReference type="SMART" id="SM00382">
    <property type="entry name" value="AAA"/>
    <property type="match status" value="2"/>
</dbReference>
<dbReference type="Gene3D" id="3.40.50.300">
    <property type="entry name" value="P-loop containing nucleotide triphosphate hydrolases"/>
    <property type="match status" value="2"/>
</dbReference>
<keyword evidence="4" id="KW-0143">Chaperone</keyword>
<keyword evidence="9" id="KW-0378">Hydrolase</keyword>
<feature type="region of interest" description="Disordered" evidence="7">
    <location>
        <begin position="825"/>
        <end position="873"/>
    </location>
</feature>
<keyword evidence="6" id="KW-0175">Coiled coil</keyword>
<dbReference type="AlphaFoldDB" id="A0A6G8L011"/>
<dbReference type="InterPro" id="IPR003959">
    <property type="entry name" value="ATPase_AAA_core"/>
</dbReference>
<dbReference type="GO" id="GO:0005737">
    <property type="term" value="C:cytoplasm"/>
    <property type="evidence" value="ECO:0007669"/>
    <property type="project" value="TreeGrafter"/>
</dbReference>
<dbReference type="GO" id="GO:0034605">
    <property type="term" value="P:cellular response to heat"/>
    <property type="evidence" value="ECO:0007669"/>
    <property type="project" value="TreeGrafter"/>
</dbReference>
<gene>
    <name evidence="9" type="ORF">EW640_13800</name>
</gene>
<feature type="coiled-coil region" evidence="6">
    <location>
        <begin position="419"/>
        <end position="465"/>
    </location>
</feature>
<feature type="compositionally biased region" description="Low complexity" evidence="7">
    <location>
        <begin position="839"/>
        <end position="851"/>
    </location>
</feature>
<evidence type="ECO:0000256" key="3">
    <source>
        <dbReference type="ARBA" id="ARBA00022840"/>
    </source>
</evidence>
<dbReference type="InterPro" id="IPR050130">
    <property type="entry name" value="ClpA_ClpB"/>
</dbReference>
<evidence type="ECO:0000256" key="2">
    <source>
        <dbReference type="ARBA" id="ARBA00022741"/>
    </source>
</evidence>
<evidence type="ECO:0000313" key="9">
    <source>
        <dbReference type="EMBL" id="QIN30213.1"/>
    </source>
</evidence>
<dbReference type="Pfam" id="PF07724">
    <property type="entry name" value="AAA_2"/>
    <property type="match status" value="1"/>
</dbReference>
<sequence length="873" mass="96456">MFERFTDRARRVVVLAQEEAKILKHNYIGTEHILLGLIHEGEGIAAKALEGMGISLEQVRDQVTEIIGQGQQAPSGHIPFTPRAKKVLELSLREALQLGHTYIGTEHILLGLIREGEGVAAQVLVKLGADLARVRQEVIKLISGYQGKEPVGATSGGREEGTPSGSLVLDQFGRNLTAAAREGKLDPVIGRTEQMQRVMQVLSRRTKNNPVLIGEPGVGKTAVVEGLAQAIVRGDVPEILEDKQLYTLDLGSLVAGSRYRGDFEERLKKVLKEIRTRGDIILFIDEIHTLVGAGAAEGAIDAASILKPMLARGELQTIGATTLDEYRKNIEKDAALERRFQPIQVPEPALSDAIKILKGLRDRYESHHKVTITDAALAAAVNLSDRYVNDRFLPDKAIDLIDEAGAKLRISRLSAPPELKELDEKITEARQRKEAAIDKQNFELAADERNTEMQLQAEKDKAEKEWRSGKKDQSAIVDEELIADVLASATGIPIFKLTEEESSRLLRMEDELHKRIIGQNDAIKSVSRAIRRTRAGLKDPKRPSGSFIFAGPTGVGKTELAKALAEFLFGDESALISLDMSEFSEKHTVSRLFGSPPGYVGYEEGGQLTEKVRRKPFSVVLFDEVEKAHSDIFNSLLQILEDGRLTDSQGREVDFKNTIIIMTTNLGTRDIAKGQQMGFQVEGDTTTNYERMKQRVNEELKQHFRPEFLNRVDDTIVFPQLQKEEIVKIVDLFLARLDERMADQGMRINLTQEAKNVLADRGYDPVLGARPLRRTIQHDIEDQLSERILFDELRSGQTVYVDVEGEGTDAVFTFRGVEEDRVPVKVGADSAEDEEGTGAIPEADTANAAAARSDDTPDDGGQAHAESAGTQEL</sequence>
<dbReference type="KEGG" id="blut:EW640_13800"/>
<dbReference type="SMART" id="SM01086">
    <property type="entry name" value="ClpB_D2-small"/>
    <property type="match status" value="1"/>
</dbReference>
<dbReference type="InterPro" id="IPR019489">
    <property type="entry name" value="Clp_ATPase_C"/>
</dbReference>
<accession>A0A6G8L011</accession>
<evidence type="ECO:0000256" key="4">
    <source>
        <dbReference type="ARBA" id="ARBA00023186"/>
    </source>
</evidence>
<dbReference type="FunFam" id="3.40.50.300:FF:000025">
    <property type="entry name" value="ATP-dependent Clp protease subunit"/>
    <property type="match status" value="1"/>
</dbReference>
<dbReference type="EMBL" id="CP035810">
    <property type="protein sequence ID" value="QIN30213.1"/>
    <property type="molecule type" value="Genomic_DNA"/>
</dbReference>
<dbReference type="InterPro" id="IPR003593">
    <property type="entry name" value="AAA+_ATPase"/>
</dbReference>
<dbReference type="GO" id="GO:0016887">
    <property type="term" value="F:ATP hydrolysis activity"/>
    <property type="evidence" value="ECO:0007669"/>
    <property type="project" value="InterPro"/>
</dbReference>
<dbReference type="PANTHER" id="PTHR11638:SF18">
    <property type="entry name" value="HEAT SHOCK PROTEIN 104"/>
    <property type="match status" value="1"/>
</dbReference>
<evidence type="ECO:0000313" key="10">
    <source>
        <dbReference type="Proteomes" id="UP000501518"/>
    </source>
</evidence>
<dbReference type="Pfam" id="PF00004">
    <property type="entry name" value="AAA"/>
    <property type="match status" value="1"/>
</dbReference>
<dbReference type="Proteomes" id="UP000501518">
    <property type="component" value="Chromosome"/>
</dbReference>
<dbReference type="PANTHER" id="PTHR11638">
    <property type="entry name" value="ATP-DEPENDENT CLP PROTEASE"/>
    <property type="match status" value="1"/>
</dbReference>
<dbReference type="InterPro" id="IPR004176">
    <property type="entry name" value="Clp_R_N"/>
</dbReference>
<dbReference type="PROSITE" id="PS51903">
    <property type="entry name" value="CLP_R"/>
    <property type="match status" value="1"/>
</dbReference>
<evidence type="ECO:0000256" key="1">
    <source>
        <dbReference type="ARBA" id="ARBA00022737"/>
    </source>
</evidence>
<dbReference type="RefSeq" id="WP_165884592.1">
    <property type="nucleotide sequence ID" value="NZ_CP035810.1"/>
</dbReference>
<organism evidence="9 10">
    <name type="scientific">Brevibacterium luteolum</name>
    <dbReference type="NCBI Taxonomy" id="199591"/>
    <lineage>
        <taxon>Bacteria</taxon>
        <taxon>Bacillati</taxon>
        <taxon>Actinomycetota</taxon>
        <taxon>Actinomycetes</taxon>
        <taxon>Micrococcales</taxon>
        <taxon>Brevibacteriaceae</taxon>
        <taxon>Brevibacterium</taxon>
    </lineage>
</organism>
<dbReference type="SUPFAM" id="SSF81923">
    <property type="entry name" value="Double Clp-N motif"/>
    <property type="match status" value="1"/>
</dbReference>
<keyword evidence="2" id="KW-0547">Nucleotide-binding</keyword>
<reference evidence="9 10" key="1">
    <citation type="submission" date="2019-02" db="EMBL/GenBank/DDBJ databases">
        <title>Complete Genome Sequence and Methylome Analysis of Brevibacterium luteolum NEB1784.</title>
        <authorList>
            <person name="Fomenkov A."/>
            <person name="Roberts R.J."/>
        </authorList>
    </citation>
    <scope>NUCLEOTIDE SEQUENCE [LARGE SCALE GENOMIC DNA]</scope>
    <source>
        <strain evidence="9 10">NEB1784</strain>
    </source>
</reference>
<evidence type="ECO:0000259" key="8">
    <source>
        <dbReference type="PROSITE" id="PS51903"/>
    </source>
</evidence>
<dbReference type="GO" id="GO:0006508">
    <property type="term" value="P:proteolysis"/>
    <property type="evidence" value="ECO:0007669"/>
    <property type="project" value="UniProtKB-KW"/>
</dbReference>
<evidence type="ECO:0000256" key="5">
    <source>
        <dbReference type="PROSITE-ProRule" id="PRU01251"/>
    </source>
</evidence>
<dbReference type="FunFam" id="3.40.50.300:FF:000010">
    <property type="entry name" value="Chaperone clpB 1, putative"/>
    <property type="match status" value="1"/>
</dbReference>
<dbReference type="Gene3D" id="1.10.8.60">
    <property type="match status" value="2"/>
</dbReference>
<dbReference type="GO" id="GO:0008233">
    <property type="term" value="F:peptidase activity"/>
    <property type="evidence" value="ECO:0007669"/>
    <property type="project" value="UniProtKB-KW"/>
</dbReference>
<dbReference type="InterPro" id="IPR018368">
    <property type="entry name" value="ClpA/B_CS1"/>
</dbReference>
<evidence type="ECO:0000256" key="7">
    <source>
        <dbReference type="SAM" id="MobiDB-lite"/>
    </source>
</evidence>
<dbReference type="Gene3D" id="4.10.860.10">
    <property type="entry name" value="UVR domain"/>
    <property type="match status" value="1"/>
</dbReference>
<proteinExistence type="predicted"/>
<dbReference type="Pfam" id="PF17871">
    <property type="entry name" value="AAA_lid_9"/>
    <property type="match status" value="1"/>
</dbReference>
<dbReference type="FunFam" id="1.10.8.60:FF:000017">
    <property type="entry name" value="ATP-dependent chaperone ClpB"/>
    <property type="match status" value="1"/>
</dbReference>
<dbReference type="PROSITE" id="PS00870">
    <property type="entry name" value="CLPAB_1"/>
    <property type="match status" value="1"/>
</dbReference>
<dbReference type="Pfam" id="PF10431">
    <property type="entry name" value="ClpB_D2-small"/>
    <property type="match status" value="1"/>
</dbReference>
<keyword evidence="9" id="KW-0645">Protease</keyword>
<name>A0A6G8L011_9MICO</name>
<dbReference type="FunFam" id="1.10.1780.10:FF:000001">
    <property type="entry name" value="ATP-dependent Clp protease ATP-binding subunit"/>
    <property type="match status" value="1"/>
</dbReference>
<dbReference type="Gene3D" id="1.10.1780.10">
    <property type="entry name" value="Clp, N-terminal domain"/>
    <property type="match status" value="1"/>
</dbReference>
<evidence type="ECO:0000256" key="6">
    <source>
        <dbReference type="SAM" id="Coils"/>
    </source>
</evidence>
<dbReference type="CDD" id="cd00009">
    <property type="entry name" value="AAA"/>
    <property type="match status" value="1"/>
</dbReference>
<feature type="domain" description="Clp R" evidence="8">
    <location>
        <begin position="2"/>
        <end position="144"/>
    </location>
</feature>
<dbReference type="Pfam" id="PF02861">
    <property type="entry name" value="Clp_N"/>
    <property type="match status" value="1"/>
</dbReference>
<dbReference type="InterPro" id="IPR027417">
    <property type="entry name" value="P-loop_NTPase"/>
</dbReference>
<protein>
    <submittedName>
        <fullName evidence="9">ATP-dependent Clp protease ATP-binding subunit</fullName>
    </submittedName>
</protein>